<dbReference type="EMBL" id="MN739209">
    <property type="protein sequence ID" value="QHS93750.1"/>
    <property type="molecule type" value="Genomic_DNA"/>
</dbReference>
<name>A0A6C0BNY3_9ZZZZ</name>
<accession>A0A6C0BNY3</accession>
<feature type="region of interest" description="Disordered" evidence="1">
    <location>
        <begin position="1"/>
        <end position="23"/>
    </location>
</feature>
<evidence type="ECO:0000256" key="1">
    <source>
        <dbReference type="SAM" id="MobiDB-lite"/>
    </source>
</evidence>
<proteinExistence type="predicted"/>
<evidence type="ECO:0000313" key="2">
    <source>
        <dbReference type="EMBL" id="QHS93750.1"/>
    </source>
</evidence>
<protein>
    <submittedName>
        <fullName evidence="2">Uncharacterized protein</fullName>
    </submittedName>
</protein>
<organism evidence="2">
    <name type="scientific">viral metagenome</name>
    <dbReference type="NCBI Taxonomy" id="1070528"/>
    <lineage>
        <taxon>unclassified sequences</taxon>
        <taxon>metagenomes</taxon>
        <taxon>organismal metagenomes</taxon>
    </lineage>
</organism>
<reference evidence="2" key="1">
    <citation type="journal article" date="2020" name="Nature">
        <title>Giant virus diversity and host interactions through global metagenomics.</title>
        <authorList>
            <person name="Schulz F."/>
            <person name="Roux S."/>
            <person name="Paez-Espino D."/>
            <person name="Jungbluth S."/>
            <person name="Walsh D.A."/>
            <person name="Denef V.J."/>
            <person name="McMahon K.D."/>
            <person name="Konstantinidis K.T."/>
            <person name="Eloe-Fadrosh E.A."/>
            <person name="Kyrpides N.C."/>
            <person name="Woyke T."/>
        </authorList>
    </citation>
    <scope>NUCLEOTIDE SEQUENCE</scope>
    <source>
        <strain evidence="2">GVMAG-M-3300018080-19</strain>
    </source>
</reference>
<sequence>MGSSMCYYHRENEKQPPPPVKNDESMVDKVEILIDNQSRSLRDLRAHGLSREQRLSNLEERLGKAEVALQQLFMMQSTKAEPTPRPPDWDLI</sequence>
<dbReference type="AlphaFoldDB" id="A0A6C0BNY3"/>